<dbReference type="Pfam" id="PF04247">
    <property type="entry name" value="SirB"/>
    <property type="match status" value="1"/>
</dbReference>
<reference evidence="3" key="1">
    <citation type="submission" date="2018-09" db="EMBL/GenBank/DDBJ databases">
        <authorList>
            <person name="Zhu H."/>
        </authorList>
    </citation>
    <scope>NUCLEOTIDE SEQUENCE [LARGE SCALE GENOMIC DNA]</scope>
    <source>
        <strain evidence="3">K1R23-30</strain>
    </source>
</reference>
<proteinExistence type="predicted"/>
<keyword evidence="1" id="KW-1133">Transmembrane helix</keyword>
<evidence type="ECO:0000313" key="3">
    <source>
        <dbReference type="Proteomes" id="UP000265955"/>
    </source>
</evidence>
<sequence>MSYLAVKHFHMTFVALSGILFLIRGLLMLADSPALQKRVLKIAPDVVDSLLLASAITMVVWSAQYPFVQNWLTAKVIALVAYIILGTVALKTGKTKAIRVTAFITALLIFAYIVKVALTRQVF</sequence>
<comment type="caution">
    <text evidence="2">The sequence shown here is derived from an EMBL/GenBank/DDBJ whole genome shotgun (WGS) entry which is preliminary data.</text>
</comment>
<gene>
    <name evidence="2" type="ORF">D3871_13030</name>
</gene>
<protein>
    <submittedName>
        <fullName evidence="2">Regulator SirB</fullName>
    </submittedName>
</protein>
<feature type="transmembrane region" description="Helical" evidence="1">
    <location>
        <begin position="12"/>
        <end position="30"/>
    </location>
</feature>
<evidence type="ECO:0000313" key="2">
    <source>
        <dbReference type="EMBL" id="RJF99342.1"/>
    </source>
</evidence>
<feature type="transmembrane region" description="Helical" evidence="1">
    <location>
        <begin position="42"/>
        <end position="65"/>
    </location>
</feature>
<keyword evidence="1" id="KW-0812">Transmembrane</keyword>
<dbReference type="PIRSF" id="PIRSF005610">
    <property type="entry name" value="SirB"/>
    <property type="match status" value="1"/>
</dbReference>
<accession>A0A3A3FT30</accession>
<keyword evidence="3" id="KW-1185">Reference proteome</keyword>
<keyword evidence="1" id="KW-0472">Membrane</keyword>
<dbReference type="EMBL" id="QYUO01000001">
    <property type="protein sequence ID" value="RJF99342.1"/>
    <property type="molecule type" value="Genomic_DNA"/>
</dbReference>
<name>A0A3A3FT30_9BURK</name>
<dbReference type="GO" id="GO:0005886">
    <property type="term" value="C:plasma membrane"/>
    <property type="evidence" value="ECO:0007669"/>
    <property type="project" value="TreeGrafter"/>
</dbReference>
<dbReference type="Proteomes" id="UP000265955">
    <property type="component" value="Unassembled WGS sequence"/>
</dbReference>
<dbReference type="PANTHER" id="PTHR39594">
    <property type="entry name" value="PROTEIN YCHQ"/>
    <property type="match status" value="1"/>
</dbReference>
<dbReference type="RefSeq" id="WP_119769282.1">
    <property type="nucleotide sequence ID" value="NZ_QYUO01000001.1"/>
</dbReference>
<feature type="transmembrane region" description="Helical" evidence="1">
    <location>
        <begin position="97"/>
        <end position="118"/>
    </location>
</feature>
<dbReference type="PANTHER" id="PTHR39594:SF1">
    <property type="entry name" value="PROTEIN YCHQ"/>
    <property type="match status" value="1"/>
</dbReference>
<feature type="transmembrane region" description="Helical" evidence="1">
    <location>
        <begin position="71"/>
        <end position="90"/>
    </location>
</feature>
<evidence type="ECO:0000256" key="1">
    <source>
        <dbReference type="SAM" id="Phobius"/>
    </source>
</evidence>
<dbReference type="InterPro" id="IPR007360">
    <property type="entry name" value="SirB"/>
</dbReference>
<dbReference type="OrthoDB" id="5588650at2"/>
<dbReference type="AlphaFoldDB" id="A0A3A3FT30"/>
<organism evidence="2 3">
    <name type="scientific">Noviherbaspirillum saxi</name>
    <dbReference type="NCBI Taxonomy" id="2320863"/>
    <lineage>
        <taxon>Bacteria</taxon>
        <taxon>Pseudomonadati</taxon>
        <taxon>Pseudomonadota</taxon>
        <taxon>Betaproteobacteria</taxon>
        <taxon>Burkholderiales</taxon>
        <taxon>Oxalobacteraceae</taxon>
        <taxon>Noviherbaspirillum</taxon>
    </lineage>
</organism>